<dbReference type="OrthoDB" id="9815002at2"/>
<organism evidence="2 3">
    <name type="scientific">Paenibacillus cellulosilyticus</name>
    <dbReference type="NCBI Taxonomy" id="375489"/>
    <lineage>
        <taxon>Bacteria</taxon>
        <taxon>Bacillati</taxon>
        <taxon>Bacillota</taxon>
        <taxon>Bacilli</taxon>
        <taxon>Bacillales</taxon>
        <taxon>Paenibacillaceae</taxon>
        <taxon>Paenibacillus</taxon>
    </lineage>
</organism>
<name>A0A2V2YQP5_9BACL</name>
<dbReference type="RefSeq" id="WP_110045198.1">
    <property type="nucleotide sequence ID" value="NZ_CP054612.1"/>
</dbReference>
<dbReference type="Proteomes" id="UP000246635">
    <property type="component" value="Unassembled WGS sequence"/>
</dbReference>
<gene>
    <name evidence="2" type="ORF">DFQ01_11426</name>
</gene>
<feature type="domain" description="Transglycosylase SLT" evidence="1">
    <location>
        <begin position="43"/>
        <end position="157"/>
    </location>
</feature>
<dbReference type="PANTHER" id="PTHR37423">
    <property type="entry name" value="SOLUBLE LYTIC MUREIN TRANSGLYCOSYLASE-RELATED"/>
    <property type="match status" value="1"/>
</dbReference>
<dbReference type="EMBL" id="QGTQ01000014">
    <property type="protein sequence ID" value="PWV99451.1"/>
    <property type="molecule type" value="Genomic_DNA"/>
</dbReference>
<proteinExistence type="predicted"/>
<evidence type="ECO:0000313" key="2">
    <source>
        <dbReference type="EMBL" id="PWV99451.1"/>
    </source>
</evidence>
<dbReference type="AlphaFoldDB" id="A0A2V2YQP5"/>
<dbReference type="CDD" id="cd16896">
    <property type="entry name" value="LT_Slt70-like"/>
    <property type="match status" value="1"/>
</dbReference>
<evidence type="ECO:0000313" key="3">
    <source>
        <dbReference type="Proteomes" id="UP000246635"/>
    </source>
</evidence>
<dbReference type="SUPFAM" id="SSF53955">
    <property type="entry name" value="Lysozyme-like"/>
    <property type="match status" value="1"/>
</dbReference>
<dbReference type="InterPro" id="IPR023346">
    <property type="entry name" value="Lysozyme-like_dom_sf"/>
</dbReference>
<comment type="caution">
    <text evidence="2">The sequence shown here is derived from an EMBL/GenBank/DDBJ whole genome shotgun (WGS) entry which is preliminary data.</text>
</comment>
<dbReference type="PANTHER" id="PTHR37423:SF5">
    <property type="entry name" value="SOLUBLE LYTIC MUREIN TRANSGLYCOSYLASE"/>
    <property type="match status" value="1"/>
</dbReference>
<protein>
    <submittedName>
        <fullName evidence="2">Soluble lytic murein transglycosylase</fullName>
    </submittedName>
</protein>
<keyword evidence="3" id="KW-1185">Reference proteome</keyword>
<accession>A0A2V2YQP5</accession>
<dbReference type="InterPro" id="IPR008258">
    <property type="entry name" value="Transglycosylase_SLT_dom_1"/>
</dbReference>
<dbReference type="Gene3D" id="1.10.530.10">
    <property type="match status" value="1"/>
</dbReference>
<reference evidence="2 3" key="1">
    <citation type="submission" date="2018-05" db="EMBL/GenBank/DDBJ databases">
        <title>Genomic Encyclopedia of Type Strains, Phase III (KMG-III): the genomes of soil and plant-associated and newly described type strains.</title>
        <authorList>
            <person name="Whitman W."/>
        </authorList>
    </citation>
    <scope>NUCLEOTIDE SEQUENCE [LARGE SCALE GENOMIC DNA]</scope>
    <source>
        <strain evidence="2 3">CECT 5696</strain>
    </source>
</reference>
<dbReference type="Pfam" id="PF01464">
    <property type="entry name" value="SLT"/>
    <property type="match status" value="1"/>
</dbReference>
<evidence type="ECO:0000259" key="1">
    <source>
        <dbReference type="Pfam" id="PF01464"/>
    </source>
</evidence>
<sequence length="195" mass="22535">MRRRRKRKRLLLLLIIGFLAFLFIRSDWIGKWMYPIHYQADIRASALNYDLDPLLIAAIIRVETNFSTGKESKKGALGLMQIMPDTADWVIEKAGFSNVSEDMLRHRADVSIQIGSWYLSSLHRQFDGNTTVAVAAYNAGPGNVNKWLNNGTWDGTKEAVSDIPYGETRHYVQRVFYYYNKYKQLYPEFAEQEVG</sequence>